<feature type="compositionally biased region" description="Basic and acidic residues" evidence="1">
    <location>
        <begin position="239"/>
        <end position="254"/>
    </location>
</feature>
<feature type="compositionally biased region" description="Basic and acidic residues" evidence="1">
    <location>
        <begin position="436"/>
        <end position="450"/>
    </location>
</feature>
<dbReference type="EMBL" id="OB660567">
    <property type="protein sequence ID" value="CAD7225424.1"/>
    <property type="molecule type" value="Genomic_DNA"/>
</dbReference>
<feature type="compositionally biased region" description="Basic and acidic residues" evidence="1">
    <location>
        <begin position="352"/>
        <end position="390"/>
    </location>
</feature>
<feature type="region of interest" description="Disordered" evidence="1">
    <location>
        <begin position="855"/>
        <end position="881"/>
    </location>
</feature>
<feature type="compositionally biased region" description="Basic and acidic residues" evidence="1">
    <location>
        <begin position="295"/>
        <end position="310"/>
    </location>
</feature>
<feature type="compositionally biased region" description="Basic and acidic residues" evidence="1">
    <location>
        <begin position="515"/>
        <end position="525"/>
    </location>
</feature>
<organism evidence="3">
    <name type="scientific">Cyprideis torosa</name>
    <dbReference type="NCBI Taxonomy" id="163714"/>
    <lineage>
        <taxon>Eukaryota</taxon>
        <taxon>Metazoa</taxon>
        <taxon>Ecdysozoa</taxon>
        <taxon>Arthropoda</taxon>
        <taxon>Crustacea</taxon>
        <taxon>Oligostraca</taxon>
        <taxon>Ostracoda</taxon>
        <taxon>Podocopa</taxon>
        <taxon>Podocopida</taxon>
        <taxon>Cytherocopina</taxon>
        <taxon>Cytheroidea</taxon>
        <taxon>Cytherideidae</taxon>
        <taxon>Cyprideis</taxon>
    </lineage>
</organism>
<feature type="compositionally biased region" description="Basic and acidic residues" evidence="1">
    <location>
        <begin position="601"/>
        <end position="610"/>
    </location>
</feature>
<feature type="compositionally biased region" description="Basic and acidic residues" evidence="1">
    <location>
        <begin position="581"/>
        <end position="590"/>
    </location>
</feature>
<feature type="compositionally biased region" description="Basic and acidic residues" evidence="1">
    <location>
        <begin position="463"/>
        <end position="478"/>
    </location>
</feature>
<feature type="region of interest" description="Disordered" evidence="1">
    <location>
        <begin position="124"/>
        <end position="702"/>
    </location>
</feature>
<evidence type="ECO:0000313" key="3">
    <source>
        <dbReference type="EMBL" id="CAD7225424.1"/>
    </source>
</evidence>
<feature type="compositionally biased region" description="Acidic residues" evidence="1">
    <location>
        <begin position="255"/>
        <end position="266"/>
    </location>
</feature>
<feature type="compositionally biased region" description="Basic and acidic residues" evidence="1">
    <location>
        <begin position="267"/>
        <end position="284"/>
    </location>
</feature>
<feature type="region of interest" description="Disordered" evidence="1">
    <location>
        <begin position="948"/>
        <end position="999"/>
    </location>
</feature>
<evidence type="ECO:0000256" key="2">
    <source>
        <dbReference type="SAM" id="SignalP"/>
    </source>
</evidence>
<feature type="compositionally biased region" description="Acidic residues" evidence="1">
    <location>
        <begin position="391"/>
        <end position="407"/>
    </location>
</feature>
<keyword evidence="2" id="KW-0732">Signal</keyword>
<sequence length="1301" mass="142078">MARLLVCASILSLIMTCQAFPQGQGKEKTCVYDGDCNQNEYCFIPDPLPQSGKFHCIPKGKLCSDDEDCKDEPGPLQSHCHGWKEPKNRYCRYNQQVYYCRNEEECPNKDNECSFWRNTCVSKPTDKEKTKRSSEDDMKSMDNDKMEAPTPEPTPRTEIGGQPEPTVGSTNLTPAPTPEESKGKDDKEKRSDDGKSDKDDQGDGSGADEGEAVKEKRSADGESEKDGDQGDGSGEDEREAEKQKRSDDGKSDKDGDQEDSSEEDEGEAVKEKRSADGESEKDGDQGDGSGEDEREAEKQKRSDDGKSDKDGDQEDSSEEDEGEAVKEKRSADGESEKDGDQGDGSGEDEGEAEKQKRSDDGKSDKDSDEKDVREEDEGEAVKEKRSADGESEKDDDQGDGSGEDEGEAEKQKRSDDGNSDKDGDQEDSSEEDEGEAEKQKRSDDGKSDKDGDQEDGSEEDEGEAAKDKRSVDGESDKDGDQEDEGEAVKKTRSDDGESVKDGDQGDNSGEDKEETEAVKEKRSADAESDEDIDQGDDEVLESDEEDSSSEESDEGYSEEDEETGEEGTEDEENSKSRRSTKATELEKKIGETSAENPEESYPGHDEEKTGETSAEDPEESYSGHDEEKTVRSKRHECKNQGLAPHECKDTLYSKQKRSADDMAGDHDRKDKMKSAPSDEKPEKSEQKSRSEDSTKPDQDQALPKPCVYDSDCLPTEYCLDFTPLGFPSQCLARGIHCTSDTDCALFFSQPGSSFRCFRPFDWERSFCRIHQHGKRPPLMDIRRVPHPKASEATPVSFLSAAATEYRCKEVKECPTDLHSCVLGTCVAPPQISADGNGMTKVVPFATQVVAHASEISKSDKARKKRAAQLFPSSSSSSGAGLIPPPALFDPVLNSLPLGPSSSGGFGAPPFPGPLGGLWRRRRQADDPPQADDGAGGLLGLRVAVANETGEETAEGKGPVEKRQSQDAGDNGPTTESPPTTVESDDILRAPHPLQAPLRKARTARAAVELGRPLSPANVPVTPLVVLKQPTVISGHGQVRDNQTATKEKRETENQQAKESARRTGDCVFDTDCKEDEYCWDFRPLEEYSVCTIRGKACTLDLDCISAGVSHSTPQICHLETGAAKGSKPSGFCRSRQQIFRCNTPEDCPGLTDICSLDKVCFKGPPKEDIKEDVKSNRTETSVEATITHHLSKRQTYDQPPSEHACTFDEDCSSDEYCWDPPHLVAGDPVALVTVGAPSPTEGLDGVRKCHRRIHGCNADVDCLTLTLLRPGFVACHKTGLEGEAPYCRKAQDGEPTTSSFD</sequence>
<feature type="compositionally biased region" description="Acidic residues" evidence="1">
    <location>
        <begin position="311"/>
        <end position="322"/>
    </location>
</feature>
<feature type="chain" id="PRO_5043938504" evidence="2">
    <location>
        <begin position="20"/>
        <end position="1301"/>
    </location>
</feature>
<feature type="compositionally biased region" description="Basic and acidic residues" evidence="1">
    <location>
        <begin position="408"/>
        <end position="422"/>
    </location>
</feature>
<accession>A0A7R8W5Q9</accession>
<feature type="compositionally biased region" description="Basic and acidic residues" evidence="1">
    <location>
        <begin position="124"/>
        <end position="147"/>
    </location>
</feature>
<dbReference type="PANTHER" id="PTHR33700:SF4">
    <property type="entry name" value="MYB-LIKE PROTEIN X"/>
    <property type="match status" value="1"/>
</dbReference>
<evidence type="ECO:0000256" key="1">
    <source>
        <dbReference type="SAM" id="MobiDB-lite"/>
    </source>
</evidence>
<feature type="compositionally biased region" description="Basic and acidic residues" evidence="1">
    <location>
        <begin position="179"/>
        <end position="201"/>
    </location>
</feature>
<feature type="compositionally biased region" description="Basic and acidic residues" evidence="1">
    <location>
        <begin position="953"/>
        <end position="964"/>
    </location>
</feature>
<gene>
    <name evidence="3" type="ORF">CTOB1V02_LOCUS3365</name>
</gene>
<feature type="region of interest" description="Disordered" evidence="1">
    <location>
        <begin position="899"/>
        <end position="936"/>
    </location>
</feature>
<protein>
    <submittedName>
        <fullName evidence="3">Uncharacterized protein</fullName>
    </submittedName>
</protein>
<feature type="compositionally biased region" description="Low complexity" evidence="1">
    <location>
        <begin position="972"/>
        <end position="981"/>
    </location>
</feature>
<feature type="compositionally biased region" description="Basic and acidic residues" evidence="1">
    <location>
        <begin position="323"/>
        <end position="340"/>
    </location>
</feature>
<feature type="compositionally biased region" description="Basic and acidic residues" evidence="1">
    <location>
        <begin position="621"/>
        <end position="630"/>
    </location>
</feature>
<feature type="compositionally biased region" description="Basic and acidic residues" evidence="1">
    <location>
        <begin position="211"/>
        <end position="228"/>
    </location>
</feature>
<feature type="compositionally biased region" description="Acidic residues" evidence="1">
    <location>
        <begin position="423"/>
        <end position="435"/>
    </location>
</feature>
<dbReference type="PANTHER" id="PTHR33700">
    <property type="entry name" value="MYB-LIKE PROTEIN X"/>
    <property type="match status" value="1"/>
</dbReference>
<feature type="compositionally biased region" description="Acidic residues" evidence="1">
    <location>
        <begin position="526"/>
        <end position="572"/>
    </location>
</feature>
<feature type="compositionally biased region" description="Basic and acidic residues" evidence="1">
    <location>
        <begin position="486"/>
        <end position="503"/>
    </location>
</feature>
<feature type="region of interest" description="Disordered" evidence="1">
    <location>
        <begin position="1034"/>
        <end position="1060"/>
    </location>
</feature>
<feature type="compositionally biased region" description="Acidic residues" evidence="1">
    <location>
        <begin position="451"/>
        <end position="462"/>
    </location>
</feature>
<feature type="compositionally biased region" description="Basic and acidic residues" evidence="1">
    <location>
        <begin position="645"/>
        <end position="698"/>
    </location>
</feature>
<feature type="signal peptide" evidence="2">
    <location>
        <begin position="1"/>
        <end position="19"/>
    </location>
</feature>
<proteinExistence type="predicted"/>
<name>A0A7R8W5Q9_9CRUS</name>
<reference evidence="3" key="1">
    <citation type="submission" date="2020-11" db="EMBL/GenBank/DDBJ databases">
        <authorList>
            <person name="Tran Van P."/>
        </authorList>
    </citation>
    <scope>NUCLEOTIDE SEQUENCE</scope>
</reference>